<dbReference type="OrthoDB" id="3344043at2759"/>
<keyword evidence="2" id="KW-0812">Transmembrane</keyword>
<feature type="compositionally biased region" description="Polar residues" evidence="1">
    <location>
        <begin position="10"/>
        <end position="48"/>
    </location>
</feature>
<reference evidence="3" key="1">
    <citation type="journal article" date="2020" name="Stud. Mycol.">
        <title>101 Dothideomycetes genomes: a test case for predicting lifestyles and emergence of pathogens.</title>
        <authorList>
            <person name="Haridas S."/>
            <person name="Albert R."/>
            <person name="Binder M."/>
            <person name="Bloem J."/>
            <person name="Labutti K."/>
            <person name="Salamov A."/>
            <person name="Andreopoulos B."/>
            <person name="Baker S."/>
            <person name="Barry K."/>
            <person name="Bills G."/>
            <person name="Bluhm B."/>
            <person name="Cannon C."/>
            <person name="Castanera R."/>
            <person name="Culley D."/>
            <person name="Daum C."/>
            <person name="Ezra D."/>
            <person name="Gonzalez J."/>
            <person name="Henrissat B."/>
            <person name="Kuo A."/>
            <person name="Liang C."/>
            <person name="Lipzen A."/>
            <person name="Lutzoni F."/>
            <person name="Magnuson J."/>
            <person name="Mondo S."/>
            <person name="Nolan M."/>
            <person name="Ohm R."/>
            <person name="Pangilinan J."/>
            <person name="Park H.-J."/>
            <person name="Ramirez L."/>
            <person name="Alfaro M."/>
            <person name="Sun H."/>
            <person name="Tritt A."/>
            <person name="Yoshinaga Y."/>
            <person name="Zwiers L.-H."/>
            <person name="Turgeon B."/>
            <person name="Goodwin S."/>
            <person name="Spatafora J."/>
            <person name="Crous P."/>
            <person name="Grigoriev I."/>
        </authorList>
    </citation>
    <scope>NUCLEOTIDE SEQUENCE</scope>
    <source>
        <strain evidence="3">CBS 260.36</strain>
    </source>
</reference>
<feature type="transmembrane region" description="Helical" evidence="2">
    <location>
        <begin position="607"/>
        <end position="632"/>
    </location>
</feature>
<feature type="transmembrane region" description="Helical" evidence="2">
    <location>
        <begin position="208"/>
        <end position="227"/>
    </location>
</feature>
<dbReference type="AlphaFoldDB" id="A0A9P4MPE7"/>
<feature type="transmembrane region" description="Helical" evidence="2">
    <location>
        <begin position="159"/>
        <end position="187"/>
    </location>
</feature>
<keyword evidence="2" id="KW-0472">Membrane</keyword>
<name>A0A9P4MPE7_9PEZI</name>
<dbReference type="EMBL" id="ML996081">
    <property type="protein sequence ID" value="KAF2157169.1"/>
    <property type="molecule type" value="Genomic_DNA"/>
</dbReference>
<keyword evidence="2" id="KW-1133">Transmembrane helix</keyword>
<protein>
    <submittedName>
        <fullName evidence="3">Uncharacterized protein</fullName>
    </submittedName>
</protein>
<evidence type="ECO:0000313" key="3">
    <source>
        <dbReference type="EMBL" id="KAF2157169.1"/>
    </source>
</evidence>
<dbReference type="Proteomes" id="UP000799439">
    <property type="component" value="Unassembled WGS sequence"/>
</dbReference>
<feature type="transmembrane region" description="Helical" evidence="2">
    <location>
        <begin position="247"/>
        <end position="267"/>
    </location>
</feature>
<feature type="compositionally biased region" description="Basic and acidic residues" evidence="1">
    <location>
        <begin position="51"/>
        <end position="66"/>
    </location>
</feature>
<gene>
    <name evidence="3" type="ORF">K461DRAFT_264103</name>
</gene>
<feature type="region of interest" description="Disordered" evidence="1">
    <location>
        <begin position="1"/>
        <end position="66"/>
    </location>
</feature>
<evidence type="ECO:0000256" key="1">
    <source>
        <dbReference type="SAM" id="MobiDB-lite"/>
    </source>
</evidence>
<organism evidence="3 4">
    <name type="scientific">Myriangium duriaei CBS 260.36</name>
    <dbReference type="NCBI Taxonomy" id="1168546"/>
    <lineage>
        <taxon>Eukaryota</taxon>
        <taxon>Fungi</taxon>
        <taxon>Dikarya</taxon>
        <taxon>Ascomycota</taxon>
        <taxon>Pezizomycotina</taxon>
        <taxon>Dothideomycetes</taxon>
        <taxon>Dothideomycetidae</taxon>
        <taxon>Myriangiales</taxon>
        <taxon>Myriangiaceae</taxon>
        <taxon>Myriangium</taxon>
    </lineage>
</organism>
<evidence type="ECO:0000313" key="4">
    <source>
        <dbReference type="Proteomes" id="UP000799439"/>
    </source>
</evidence>
<proteinExistence type="predicted"/>
<accession>A0A9P4MPE7</accession>
<evidence type="ECO:0000256" key="2">
    <source>
        <dbReference type="SAM" id="Phobius"/>
    </source>
</evidence>
<keyword evidence="4" id="KW-1185">Reference proteome</keyword>
<sequence>MASYMRVGNSARSTQDSCTEQDQLYGQHSRNEQGVGNTEDSDYNNYLSSRHYPDPDSDNSHFKQDSHAQQNSLSNQYCSSENGTEAAHKGQQHMNGRFIIITWSLLVAICPMILINVALLVLVRKFSVDITTLPYPQLKSPTPDIASGGAYFIDLPSTFLIFVSSWASSIAPLCGGMLITLASYPICKSYLARMNHGEDKDLPTPYQYSLVIRFLNGGSFGAVWFWLLYCCGWQKRERQSAPVKQVAAVTICTIVLGILVLLADTWLHIATESVNVVTWAAMSLPRLSYGLAPHFTELNCTGAFKARQCAMNWTNNIETLLDGGVSLAVLNNISTLATTSSFSDHRGTFAYMASPPYEELSSIDYTANTYGLQTQCRPITQQCKLEPGMSSQYASFDCPGAVFELQHYETNFSYNENGGGRWTMLVQSNYFTNSTLLDCTTIGLPSPYWESKAVSNPFYFTFGAGFPRVSDFTSGPILQDPVLLNYRGGTGQAAFVAYLCNTSIYDITYDSINGSITRFDMSISNDSVGQYFQAPMALSATNIPLLQAAMEGAMANSVSGDELGQKFANTYSSIALALGAQVIQRNPAVIAQQRVTRLLTRLEMRPFFTLLALNMTYVVIGLALATAAVLAVSNRAVNDFQNRLSVFGLVADRFEGSRAKKGARNIDKLFRESEGRGPVGRVVALPSQEGGMELRLRKGTTVSSGFVD</sequence>
<feature type="transmembrane region" description="Helical" evidence="2">
    <location>
        <begin position="98"/>
        <end position="123"/>
    </location>
</feature>
<comment type="caution">
    <text evidence="3">The sequence shown here is derived from an EMBL/GenBank/DDBJ whole genome shotgun (WGS) entry which is preliminary data.</text>
</comment>